<comment type="caution">
    <text evidence="1">The sequence shown here is derived from an EMBL/GenBank/DDBJ whole genome shotgun (WGS) entry which is preliminary data.</text>
</comment>
<name>A0A1E5RFX1_9ASCO</name>
<protein>
    <submittedName>
        <fullName evidence="1">Uncharacterized protein</fullName>
    </submittedName>
</protein>
<dbReference type="Proteomes" id="UP000095605">
    <property type="component" value="Unassembled WGS sequence"/>
</dbReference>
<gene>
    <name evidence="1" type="ORF">AWRI3578_g2434</name>
</gene>
<organism evidence="1 2">
    <name type="scientific">Hanseniaspora opuntiae</name>
    <dbReference type="NCBI Taxonomy" id="211096"/>
    <lineage>
        <taxon>Eukaryota</taxon>
        <taxon>Fungi</taxon>
        <taxon>Dikarya</taxon>
        <taxon>Ascomycota</taxon>
        <taxon>Saccharomycotina</taxon>
        <taxon>Saccharomycetes</taxon>
        <taxon>Saccharomycodales</taxon>
        <taxon>Saccharomycodaceae</taxon>
        <taxon>Hanseniaspora</taxon>
    </lineage>
</organism>
<keyword evidence="2" id="KW-1185">Reference proteome</keyword>
<evidence type="ECO:0000313" key="1">
    <source>
        <dbReference type="EMBL" id="OEJ85810.1"/>
    </source>
</evidence>
<proteinExistence type="predicted"/>
<sequence>MNITSHFKLLLNISGDYESDELTSIVNDLQKFVQVNFTNIEKGQPEKLDIKTSNKLSIGGHLPYAFLREPKLFLSIKENLQNLIELKEL</sequence>
<reference evidence="2" key="1">
    <citation type="journal article" date="2016" name="Genome Announc.">
        <title>Genome sequences of three species of Hanseniaspora isolated from spontaneous wine fermentations.</title>
        <authorList>
            <person name="Sternes P.R."/>
            <person name="Lee D."/>
            <person name="Kutyna D.R."/>
            <person name="Borneman A.R."/>
        </authorList>
    </citation>
    <scope>NUCLEOTIDE SEQUENCE [LARGE SCALE GENOMIC DNA]</scope>
    <source>
        <strain evidence="2">AWRI3578</strain>
    </source>
</reference>
<evidence type="ECO:0000313" key="2">
    <source>
        <dbReference type="Proteomes" id="UP000095605"/>
    </source>
</evidence>
<accession>A0A1E5RFX1</accession>
<dbReference type="EMBL" id="LPNL01000005">
    <property type="protein sequence ID" value="OEJ85810.1"/>
    <property type="molecule type" value="Genomic_DNA"/>
</dbReference>
<dbReference type="AlphaFoldDB" id="A0A1E5RFX1"/>